<keyword evidence="10" id="KW-0325">Glycoprotein</keyword>
<dbReference type="Pfam" id="PF13855">
    <property type="entry name" value="LRR_8"/>
    <property type="match status" value="3"/>
</dbReference>
<feature type="domain" description="Ig-like" evidence="13">
    <location>
        <begin position="356"/>
        <end position="452"/>
    </location>
</feature>
<dbReference type="InterPro" id="IPR013098">
    <property type="entry name" value="Ig_I-set"/>
</dbReference>
<evidence type="ECO:0000259" key="13">
    <source>
        <dbReference type="PROSITE" id="PS50835"/>
    </source>
</evidence>
<dbReference type="InterPro" id="IPR003599">
    <property type="entry name" value="Ig_sub"/>
</dbReference>
<protein>
    <submittedName>
        <fullName evidence="14">Leucine rich repeats and immunoglobulin like domains 2</fullName>
    </submittedName>
</protein>
<reference evidence="14" key="3">
    <citation type="submission" date="2025-09" db="UniProtKB">
        <authorList>
            <consortium name="Ensembl"/>
        </authorList>
    </citation>
    <scope>IDENTIFICATION</scope>
</reference>
<organism evidence="14 15">
    <name type="scientific">Takifugu rubripes</name>
    <name type="common">Japanese pufferfish</name>
    <name type="synonym">Fugu rubripes</name>
    <dbReference type="NCBI Taxonomy" id="31033"/>
    <lineage>
        <taxon>Eukaryota</taxon>
        <taxon>Metazoa</taxon>
        <taxon>Chordata</taxon>
        <taxon>Craniata</taxon>
        <taxon>Vertebrata</taxon>
        <taxon>Euteleostomi</taxon>
        <taxon>Actinopterygii</taxon>
        <taxon>Neopterygii</taxon>
        <taxon>Teleostei</taxon>
        <taxon>Neoteleostei</taxon>
        <taxon>Acanthomorphata</taxon>
        <taxon>Eupercaria</taxon>
        <taxon>Tetraodontiformes</taxon>
        <taxon>Tetradontoidea</taxon>
        <taxon>Tetraodontidae</taxon>
        <taxon>Takifugu</taxon>
    </lineage>
</organism>
<dbReference type="Pfam" id="PF13927">
    <property type="entry name" value="Ig_3"/>
    <property type="match status" value="1"/>
</dbReference>
<evidence type="ECO:0000256" key="11">
    <source>
        <dbReference type="ARBA" id="ARBA00023319"/>
    </source>
</evidence>
<dbReference type="InterPro" id="IPR013783">
    <property type="entry name" value="Ig-like_fold"/>
</dbReference>
<evidence type="ECO:0000313" key="14">
    <source>
        <dbReference type="Ensembl" id="ENSTRUP00000057905.1"/>
    </source>
</evidence>
<keyword evidence="6" id="KW-0677">Repeat</keyword>
<dbReference type="GeneTree" id="ENSGT00940000158791"/>
<evidence type="ECO:0000256" key="3">
    <source>
        <dbReference type="ARBA" id="ARBA00022614"/>
    </source>
</evidence>
<keyword evidence="15" id="KW-1185">Reference proteome</keyword>
<dbReference type="InterPro" id="IPR000483">
    <property type="entry name" value="Cys-rich_flank_reg_C"/>
</dbReference>
<dbReference type="SUPFAM" id="SSF52058">
    <property type="entry name" value="L domain-like"/>
    <property type="match status" value="1"/>
</dbReference>
<sequence>MNHNELTGLPFLGDVTSNITSLSLVHNRISDLFMHELQPYVSLETLDLTSNSISEIKAGSFPTIQLKYLNLSNNKISVLEPGCFENISSTLLVLKLNRNRLVVLPSRLFKLPQLQFLEMKRNKIKIVESLTFKGMDSLKSLKMQRNGITKLMDGAFFGLNNIEELELEYNNLTEINKGWLYGLRMLRILRISQNAVGIIRPDAWEFCQKLEELDLSFNHLTRLEETAFLGLGLLESLHLGENSISYLGEGVFSKWTFFKNVINFSSNLFLFRILQHNKIKTITKKAFEGLEELDQLVLNTSSLLCDCYMQWLGPWLTDNQFQQSVSAVCAHPANLFGRSVLSISPELFVCDDFPKPHITSHPETSVVLRGNNVTLSCVASSSSDSPMTVAWRKEGEVLYDAEVHNYAQYQDRELIYTTELHLLDVNFTDEGRYQCVVSNHFGSNYSTRAKLTVNEMPSFLKTPMDLTIRTGTMARLECAAEGHPSPQIAWQKDGGTDFPAARERRMHVMPDDDIFFIANVKTEDMGVYSCTAQNTAGSLSANATLTVLETPSFMRPLEDRTVARGETAVLQCIAGGSPTPRLNWTKDDGPLILTERHFFAAANQLLIIVDAGPADAGKYTCIMSNTLGTERGHIYLSVSPSSTCDTGAIYDQDAWTTVGIVVIVVVCCVVGTSLVWVIVIYHMRRKSEDYSITNTDEINLPADIPSYLSSQGTLSEPQEGYSNSEAGSHQQLMPPLSNGYAHKNTDGETHLLTDQLHLYGSFSGGAGALVICSDCYDNANIYSRTREYCPYAYLEDDDPLDKTLPGLKDTYNEHDQHKDLALQNLLSNQNSSIFLALHENMLNSHSAPGTRPEICDSMSAFQKSAVILKIVCVFSSLLRNPAIFFFLLSNLMRA</sequence>
<dbReference type="InterPro" id="IPR032675">
    <property type="entry name" value="LRR_dom_sf"/>
</dbReference>
<dbReference type="Gene3D" id="3.80.10.10">
    <property type="entry name" value="Ribonuclease Inhibitor"/>
    <property type="match status" value="2"/>
</dbReference>
<comment type="subcellular location">
    <subcellularLocation>
        <location evidence="1">Cell membrane</location>
        <topology evidence="1">Single-pass type I membrane protein</topology>
    </subcellularLocation>
</comment>
<evidence type="ECO:0000256" key="5">
    <source>
        <dbReference type="ARBA" id="ARBA00022729"/>
    </source>
</evidence>
<dbReference type="AlphaFoldDB" id="A0A674M999"/>
<dbReference type="PROSITE" id="PS51450">
    <property type="entry name" value="LRR"/>
    <property type="match status" value="3"/>
</dbReference>
<evidence type="ECO:0000313" key="15">
    <source>
        <dbReference type="Proteomes" id="UP000005226"/>
    </source>
</evidence>
<dbReference type="Pfam" id="PF07679">
    <property type="entry name" value="I-set"/>
    <property type="match status" value="2"/>
</dbReference>
<keyword evidence="3" id="KW-0433">Leucine-rich repeat</keyword>
<dbReference type="Gene3D" id="2.60.40.10">
    <property type="entry name" value="Immunoglobulins"/>
    <property type="match status" value="3"/>
</dbReference>
<dbReference type="SUPFAM" id="SSF48726">
    <property type="entry name" value="Immunoglobulin"/>
    <property type="match status" value="3"/>
</dbReference>
<evidence type="ECO:0000256" key="9">
    <source>
        <dbReference type="ARBA" id="ARBA00023157"/>
    </source>
</evidence>
<dbReference type="Ensembl" id="ENSTRUT00000074760.1">
    <property type="protein sequence ID" value="ENSTRUP00000057905.1"/>
    <property type="gene ID" value="ENSTRUG00000018129.3"/>
</dbReference>
<feature type="domain" description="Ig-like" evidence="13">
    <location>
        <begin position="457"/>
        <end position="546"/>
    </location>
</feature>
<dbReference type="PROSITE" id="PS50835">
    <property type="entry name" value="IG_LIKE"/>
    <property type="match status" value="3"/>
</dbReference>
<evidence type="ECO:0000256" key="4">
    <source>
        <dbReference type="ARBA" id="ARBA00022692"/>
    </source>
</evidence>
<dbReference type="SMART" id="SM00409">
    <property type="entry name" value="IG"/>
    <property type="match status" value="3"/>
</dbReference>
<dbReference type="InterPro" id="IPR007110">
    <property type="entry name" value="Ig-like_dom"/>
</dbReference>
<dbReference type="PANTHER" id="PTHR45842:SF23">
    <property type="entry name" value="LEUCINE-RICH REPEATS AND IMMUNOGLOBULIN-LIKE DOMAINS PROTEIN 2-RELATED"/>
    <property type="match status" value="1"/>
</dbReference>
<reference evidence="14 15" key="1">
    <citation type="journal article" date="2011" name="Genome Biol. Evol.">
        <title>Integration of the genetic map and genome assembly of fugu facilitates insights into distinct features of genome evolution in teleosts and mammals.</title>
        <authorList>
            <person name="Kai W."/>
            <person name="Kikuchi K."/>
            <person name="Tohari S."/>
            <person name="Chew A.K."/>
            <person name="Tay A."/>
            <person name="Fujiwara A."/>
            <person name="Hosoya S."/>
            <person name="Suetake H."/>
            <person name="Naruse K."/>
            <person name="Brenner S."/>
            <person name="Suzuki Y."/>
            <person name="Venkatesh B."/>
        </authorList>
    </citation>
    <scope>NUCLEOTIDE SEQUENCE [LARGE SCALE GENOMIC DNA]</scope>
</reference>
<evidence type="ECO:0000256" key="7">
    <source>
        <dbReference type="ARBA" id="ARBA00022989"/>
    </source>
</evidence>
<dbReference type="CDD" id="cd05763">
    <property type="entry name" value="IgI_LRIG1-like"/>
    <property type="match status" value="1"/>
</dbReference>
<dbReference type="SMART" id="SM00082">
    <property type="entry name" value="LRRCT"/>
    <property type="match status" value="1"/>
</dbReference>
<feature type="transmembrane region" description="Helical" evidence="12">
    <location>
        <begin position="866"/>
        <end position="888"/>
    </location>
</feature>
<dbReference type="GO" id="GO:0005886">
    <property type="term" value="C:plasma membrane"/>
    <property type="evidence" value="ECO:0007669"/>
    <property type="project" value="UniProtKB-SubCell"/>
</dbReference>
<dbReference type="InterPro" id="IPR003598">
    <property type="entry name" value="Ig_sub2"/>
</dbReference>
<evidence type="ECO:0000256" key="12">
    <source>
        <dbReference type="SAM" id="Phobius"/>
    </source>
</evidence>
<reference evidence="14" key="2">
    <citation type="submission" date="2025-08" db="UniProtKB">
        <authorList>
            <consortium name="Ensembl"/>
        </authorList>
    </citation>
    <scope>IDENTIFICATION</scope>
</reference>
<keyword evidence="9" id="KW-1015">Disulfide bond</keyword>
<evidence type="ECO:0000256" key="2">
    <source>
        <dbReference type="ARBA" id="ARBA00022475"/>
    </source>
</evidence>
<dbReference type="Proteomes" id="UP000005226">
    <property type="component" value="Chromosome 19"/>
</dbReference>
<keyword evidence="7 12" id="KW-1133">Transmembrane helix</keyword>
<feature type="domain" description="Ig-like" evidence="13">
    <location>
        <begin position="551"/>
        <end position="639"/>
    </location>
</feature>
<feature type="transmembrane region" description="Helical" evidence="12">
    <location>
        <begin position="654"/>
        <end position="681"/>
    </location>
</feature>
<keyword evidence="5" id="KW-0732">Signal</keyword>
<evidence type="ECO:0000256" key="1">
    <source>
        <dbReference type="ARBA" id="ARBA00004251"/>
    </source>
</evidence>
<evidence type="ECO:0000256" key="6">
    <source>
        <dbReference type="ARBA" id="ARBA00022737"/>
    </source>
</evidence>
<keyword evidence="8 12" id="KW-0472">Membrane</keyword>
<dbReference type="InterPro" id="IPR003591">
    <property type="entry name" value="Leu-rich_rpt_typical-subtyp"/>
</dbReference>
<accession>A0A674M999</accession>
<keyword evidence="4 12" id="KW-0812">Transmembrane</keyword>
<gene>
    <name evidence="14" type="primary">lrig2</name>
</gene>
<proteinExistence type="predicted"/>
<dbReference type="InterPro" id="IPR001611">
    <property type="entry name" value="Leu-rich_rpt"/>
</dbReference>
<dbReference type="InterPro" id="IPR036179">
    <property type="entry name" value="Ig-like_dom_sf"/>
</dbReference>
<keyword evidence="11" id="KW-0393">Immunoglobulin domain</keyword>
<dbReference type="FunFam" id="2.60.40.10:FF:000161">
    <property type="entry name" value="Leucine rich repeats and immunoglobulin like domains 2"/>
    <property type="match status" value="1"/>
</dbReference>
<dbReference type="SMART" id="SM00369">
    <property type="entry name" value="LRR_TYP"/>
    <property type="match status" value="8"/>
</dbReference>
<dbReference type="FunFam" id="2.60.40.10:FF:000224">
    <property type="entry name" value="Leucine rich repeats and immunoglobulin like domains 3"/>
    <property type="match status" value="1"/>
</dbReference>
<dbReference type="PANTHER" id="PTHR45842">
    <property type="entry name" value="SYNAPTIC ADHESION-LIKE MOLECULE SALM"/>
    <property type="match status" value="1"/>
</dbReference>
<dbReference type="SMART" id="SM00408">
    <property type="entry name" value="IGc2"/>
    <property type="match status" value="3"/>
</dbReference>
<evidence type="ECO:0000256" key="10">
    <source>
        <dbReference type="ARBA" id="ARBA00023180"/>
    </source>
</evidence>
<name>A0A674M999_TAKRU</name>
<keyword evidence="2" id="KW-1003">Cell membrane</keyword>
<dbReference type="FunFam" id="2.60.40.10:FF:000150">
    <property type="entry name" value="Leucine rich repeats and immunoglobulin like domains 3"/>
    <property type="match status" value="1"/>
</dbReference>
<evidence type="ECO:0000256" key="8">
    <source>
        <dbReference type="ARBA" id="ARBA00023136"/>
    </source>
</evidence>
<dbReference type="InterPro" id="IPR050467">
    <property type="entry name" value="LRFN"/>
</dbReference>